<dbReference type="AlphaFoldDB" id="A0A0C3DI25"/>
<feature type="transmembrane region" description="Helical" evidence="7">
    <location>
        <begin position="562"/>
        <end position="580"/>
    </location>
</feature>
<dbReference type="Pfam" id="PF03105">
    <property type="entry name" value="SPX"/>
    <property type="match status" value="1"/>
</dbReference>
<feature type="compositionally biased region" description="Basic and acidic residues" evidence="6">
    <location>
        <begin position="966"/>
        <end position="978"/>
    </location>
</feature>
<dbReference type="CDD" id="cd14475">
    <property type="entry name" value="SPX_SYG1_like"/>
    <property type="match status" value="1"/>
</dbReference>
<reference evidence="11" key="2">
    <citation type="submission" date="2015-01" db="EMBL/GenBank/DDBJ databases">
        <title>Evolutionary Origins and Diversification of the Mycorrhizal Mutualists.</title>
        <authorList>
            <consortium name="DOE Joint Genome Institute"/>
            <consortium name="Mycorrhizal Genomics Consortium"/>
            <person name="Kohler A."/>
            <person name="Kuo A."/>
            <person name="Nagy L.G."/>
            <person name="Floudas D."/>
            <person name="Copeland A."/>
            <person name="Barry K.W."/>
            <person name="Cichocki N."/>
            <person name="Veneault-Fourrey C."/>
            <person name="LaButti K."/>
            <person name="Lindquist E.A."/>
            <person name="Lipzen A."/>
            <person name="Lundell T."/>
            <person name="Morin E."/>
            <person name="Murat C."/>
            <person name="Riley R."/>
            <person name="Ohm R."/>
            <person name="Sun H."/>
            <person name="Tunlid A."/>
            <person name="Henrissat B."/>
            <person name="Grigoriev I.V."/>
            <person name="Hibbett D.S."/>
            <person name="Martin F."/>
        </authorList>
    </citation>
    <scope>NUCLEOTIDE SEQUENCE [LARGE SCALE GENOMIC DNA]</scope>
    <source>
        <strain evidence="11">Zn</strain>
    </source>
</reference>
<organism evidence="10 11">
    <name type="scientific">Oidiodendron maius (strain Zn)</name>
    <dbReference type="NCBI Taxonomy" id="913774"/>
    <lineage>
        <taxon>Eukaryota</taxon>
        <taxon>Fungi</taxon>
        <taxon>Dikarya</taxon>
        <taxon>Ascomycota</taxon>
        <taxon>Pezizomycotina</taxon>
        <taxon>Leotiomycetes</taxon>
        <taxon>Leotiomycetes incertae sedis</taxon>
        <taxon>Myxotrichaceae</taxon>
        <taxon>Oidiodendron</taxon>
    </lineage>
</organism>
<evidence type="ECO:0000256" key="5">
    <source>
        <dbReference type="ARBA" id="ARBA00023136"/>
    </source>
</evidence>
<evidence type="ECO:0000256" key="2">
    <source>
        <dbReference type="ARBA" id="ARBA00009665"/>
    </source>
</evidence>
<evidence type="ECO:0000256" key="1">
    <source>
        <dbReference type="ARBA" id="ARBA00004141"/>
    </source>
</evidence>
<feature type="domain" description="EXS" evidence="8">
    <location>
        <begin position="689"/>
        <end position="883"/>
    </location>
</feature>
<feature type="compositionally biased region" description="Acidic residues" evidence="6">
    <location>
        <begin position="982"/>
        <end position="992"/>
    </location>
</feature>
<feature type="transmembrane region" description="Helical" evidence="7">
    <location>
        <begin position="522"/>
        <end position="542"/>
    </location>
</feature>
<feature type="compositionally biased region" description="Polar residues" evidence="6">
    <location>
        <begin position="128"/>
        <end position="151"/>
    </location>
</feature>
<evidence type="ECO:0000256" key="4">
    <source>
        <dbReference type="ARBA" id="ARBA00022989"/>
    </source>
</evidence>
<dbReference type="PANTHER" id="PTHR10783:SF103">
    <property type="entry name" value="SOLUTE CARRIER FAMILY 53 MEMBER 1"/>
    <property type="match status" value="1"/>
</dbReference>
<evidence type="ECO:0000313" key="11">
    <source>
        <dbReference type="Proteomes" id="UP000054321"/>
    </source>
</evidence>
<evidence type="ECO:0000259" key="8">
    <source>
        <dbReference type="PROSITE" id="PS51380"/>
    </source>
</evidence>
<keyword evidence="3 7" id="KW-0812">Transmembrane</keyword>
<feature type="transmembrane region" description="Helical" evidence="7">
    <location>
        <begin position="666"/>
        <end position="682"/>
    </location>
</feature>
<feature type="compositionally biased region" description="Basic and acidic residues" evidence="6">
    <location>
        <begin position="306"/>
        <end position="324"/>
    </location>
</feature>
<evidence type="ECO:0000313" key="10">
    <source>
        <dbReference type="EMBL" id="KIN01628.1"/>
    </source>
</evidence>
<feature type="region of interest" description="Disordered" evidence="6">
    <location>
        <begin position="37"/>
        <end position="199"/>
    </location>
</feature>
<feature type="compositionally biased region" description="Polar residues" evidence="6">
    <location>
        <begin position="58"/>
        <end position="86"/>
    </location>
</feature>
<keyword evidence="11" id="KW-1185">Reference proteome</keyword>
<feature type="compositionally biased region" description="Basic and acidic residues" evidence="6">
    <location>
        <begin position="398"/>
        <end position="411"/>
    </location>
</feature>
<feature type="transmembrane region" description="Helical" evidence="7">
    <location>
        <begin position="638"/>
        <end position="659"/>
    </location>
</feature>
<dbReference type="Proteomes" id="UP000054321">
    <property type="component" value="Unassembled WGS sequence"/>
</dbReference>
<dbReference type="GO" id="GO:0005794">
    <property type="term" value="C:Golgi apparatus"/>
    <property type="evidence" value="ECO:0007669"/>
    <property type="project" value="TreeGrafter"/>
</dbReference>
<comment type="similarity">
    <text evidence="2">Belongs to the SYG1 (TC 2.A.94) family.</text>
</comment>
<accession>A0A0C3DI25</accession>
<feature type="transmembrane region" description="Helical" evidence="7">
    <location>
        <begin position="609"/>
        <end position="626"/>
    </location>
</feature>
<proteinExistence type="inferred from homology"/>
<feature type="compositionally biased region" description="Basic and acidic residues" evidence="6">
    <location>
        <begin position="332"/>
        <end position="347"/>
    </location>
</feature>
<dbReference type="InterPro" id="IPR004331">
    <property type="entry name" value="SPX_dom"/>
</dbReference>
<feature type="region of interest" description="Disordered" evidence="6">
    <location>
        <begin position="380"/>
        <end position="411"/>
    </location>
</feature>
<evidence type="ECO:0000259" key="9">
    <source>
        <dbReference type="PROSITE" id="PS51382"/>
    </source>
</evidence>
<dbReference type="PROSITE" id="PS51380">
    <property type="entry name" value="EXS"/>
    <property type="match status" value="1"/>
</dbReference>
<dbReference type="EMBL" id="KN832875">
    <property type="protein sequence ID" value="KIN01628.1"/>
    <property type="molecule type" value="Genomic_DNA"/>
</dbReference>
<dbReference type="HOGENOM" id="CLU_006116_1_0_1"/>
<name>A0A0C3DI25_OIDMZ</name>
<dbReference type="PANTHER" id="PTHR10783">
    <property type="entry name" value="XENOTROPIC AND POLYTROPIC RETROVIRUS RECEPTOR 1-RELATED"/>
    <property type="match status" value="1"/>
</dbReference>
<dbReference type="PROSITE" id="PS51382">
    <property type="entry name" value="SPX"/>
    <property type="match status" value="1"/>
</dbReference>
<feature type="region of interest" description="Disordered" evidence="6">
    <location>
        <begin position="306"/>
        <end position="347"/>
    </location>
</feature>
<dbReference type="Pfam" id="PF03124">
    <property type="entry name" value="EXS"/>
    <property type="match status" value="2"/>
</dbReference>
<keyword evidence="5 7" id="KW-0472">Membrane</keyword>
<feature type="transmembrane region" description="Helical" evidence="7">
    <location>
        <begin position="754"/>
        <end position="780"/>
    </location>
</feature>
<feature type="domain" description="SPX" evidence="9">
    <location>
        <begin position="1"/>
        <end position="467"/>
    </location>
</feature>
<feature type="compositionally biased region" description="Basic and acidic residues" evidence="6">
    <location>
        <begin position="169"/>
        <end position="185"/>
    </location>
</feature>
<dbReference type="GO" id="GO:0016036">
    <property type="term" value="P:cellular response to phosphate starvation"/>
    <property type="evidence" value="ECO:0007669"/>
    <property type="project" value="TreeGrafter"/>
</dbReference>
<dbReference type="FunCoup" id="A0A0C3DI25">
    <property type="interactions" value="560"/>
</dbReference>
<dbReference type="GO" id="GO:0000822">
    <property type="term" value="F:inositol hexakisphosphate binding"/>
    <property type="evidence" value="ECO:0007669"/>
    <property type="project" value="TreeGrafter"/>
</dbReference>
<evidence type="ECO:0000256" key="3">
    <source>
        <dbReference type="ARBA" id="ARBA00022692"/>
    </source>
</evidence>
<dbReference type="OrthoDB" id="9970435at2759"/>
<evidence type="ECO:0000256" key="6">
    <source>
        <dbReference type="SAM" id="MobiDB-lite"/>
    </source>
</evidence>
<dbReference type="InParanoid" id="A0A0C3DI25"/>
<sequence length="1011" mass="115979">MKFAKELEQELVPEWRVKYLDYKQGKKRVKAVARAVARANATPRTPIRPEVGPRRPSTYGTISSSILPRSRTPLTTWGFNNQSNEPVQPLRHSPAPLGKDSRLESEELPGDSLTGHKSPPITIPKAKTTANAEETYGSNSFVPTPPNNSNMPFELPDPAVSPQTPLEGTLERTSDPISESQRRASLEAPHTPYEVGSTSVPRARHASIFEPLRNRFTPSHNTPLLRKIFTSVGTPPSASRRTDVSMVVVDQVRVRQKEFFSWMDSELEKVETFYKLKEDEAGARLMVLRGQLHEMRDRRTREIAEALRTKGDRKVDRSRFEPHSEVSTGQHAKADNSGHPASEEHHSSWLEPLERVLGEAKAAVLRPRVGSNSKALQNLQISPELRTKGQPEINSSADNRRDYVRRPNEHEVPYRAAKRKLKLALQEFYRGMELLKSYALSNRTAFRKINKKYDKAVNAHPPLRYMSEKVNNAWFVRSDVLDGHLHAVEDLYARYFERGNHKVATGKLRSSQDKHVDQSASAFRSGLLVGIGAVFAIQGVIYGADLLSHPDPTIQTQTSYLLQIYGGYFLALYLFSWFCFDCNIWTRNKINYTFVFEFDLRNNLDWRQISEFPAFLVFLLGFFLWLNFSRYGSPVMFIYYPVILIFVTVLIIFFPAPILYYKSRKWFIYSHNIGLFFCLYAHHWNDPPQCNSSHSRLLGFLSALPGIWRALQCLRRYRDTQNVFPHLINCGKYAMTITYYATLSLYRIEKTNHMLALFTTFAAVNAIYCSVWDLLMDWSLLQPHANKHFLRDVRGYKNKNWYYLAMILDPILRFNWIFYSIYTQDLQHSTLVSFFVSFSEVSRRGMWTLFRVENEHCSNVARFKAFRDIPLPYELETSSQESISGRQEVTSPGMPPVTTPSASPEISRHRSHTSSGLETRPSPSESVIRRRPQPGRTFTKILADAHTQDFEKKRKPAIGDNGSDNGLERNHSLHEDGRAGSSDDDDYEDDHDTADMFEAQNLLREADVERG</sequence>
<dbReference type="STRING" id="913774.A0A0C3DI25"/>
<dbReference type="GO" id="GO:0005886">
    <property type="term" value="C:plasma membrane"/>
    <property type="evidence" value="ECO:0007669"/>
    <property type="project" value="TreeGrafter"/>
</dbReference>
<evidence type="ECO:0000256" key="7">
    <source>
        <dbReference type="SAM" id="Phobius"/>
    </source>
</evidence>
<protein>
    <recommendedName>
        <fullName evidence="12">EXS domain-containing protein</fullName>
    </recommendedName>
</protein>
<gene>
    <name evidence="10" type="ORF">OIDMADRAFT_144305</name>
</gene>
<feature type="compositionally biased region" description="Polar residues" evidence="6">
    <location>
        <begin position="913"/>
        <end position="925"/>
    </location>
</feature>
<dbReference type="InterPro" id="IPR004342">
    <property type="entry name" value="EXS_C"/>
</dbReference>
<feature type="transmembrane region" description="Helical" evidence="7">
    <location>
        <begin position="694"/>
        <end position="711"/>
    </location>
</feature>
<evidence type="ECO:0008006" key="12">
    <source>
        <dbReference type="Google" id="ProtNLM"/>
    </source>
</evidence>
<reference evidence="10 11" key="1">
    <citation type="submission" date="2014-04" db="EMBL/GenBank/DDBJ databases">
        <authorList>
            <consortium name="DOE Joint Genome Institute"/>
            <person name="Kuo A."/>
            <person name="Martino E."/>
            <person name="Perotto S."/>
            <person name="Kohler A."/>
            <person name="Nagy L.G."/>
            <person name="Floudas D."/>
            <person name="Copeland A."/>
            <person name="Barry K.W."/>
            <person name="Cichocki N."/>
            <person name="Veneault-Fourrey C."/>
            <person name="LaButti K."/>
            <person name="Lindquist E.A."/>
            <person name="Lipzen A."/>
            <person name="Lundell T."/>
            <person name="Morin E."/>
            <person name="Murat C."/>
            <person name="Sun H."/>
            <person name="Tunlid A."/>
            <person name="Henrissat B."/>
            <person name="Grigoriev I.V."/>
            <person name="Hibbett D.S."/>
            <person name="Martin F."/>
            <person name="Nordberg H.P."/>
            <person name="Cantor M.N."/>
            <person name="Hua S.X."/>
        </authorList>
    </citation>
    <scope>NUCLEOTIDE SEQUENCE [LARGE SCALE GENOMIC DNA]</scope>
    <source>
        <strain evidence="10 11">Zn</strain>
    </source>
</reference>
<dbReference type="GO" id="GO:0006817">
    <property type="term" value="P:phosphate ion transport"/>
    <property type="evidence" value="ECO:0007669"/>
    <property type="project" value="TreeGrafter"/>
</dbReference>
<comment type="subcellular location">
    <subcellularLocation>
        <location evidence="1">Membrane</location>
        <topology evidence="1">Multi-pass membrane protein</topology>
    </subcellularLocation>
</comment>
<feature type="compositionally biased region" description="Polar residues" evidence="6">
    <location>
        <begin position="877"/>
        <end position="890"/>
    </location>
</feature>
<keyword evidence="4 7" id="KW-1133">Transmembrane helix</keyword>
<feature type="region of interest" description="Disordered" evidence="6">
    <location>
        <begin position="877"/>
        <end position="996"/>
    </location>
</feature>